<sequence>MGIVREIKEMGVLLDKRIYNSIIDTFGKYGELGEALEVFEKMQQEGITPDITTWNSLIKWHCKFGDVANALELFAKMLEQGVYPDPKIFITIISRLGEQGNWDMMKKNFENMKCRGHKRSGVIYAVLVDIYGQYRRFLDAEEYINALKLEGI</sequence>
<dbReference type="EMBL" id="CM045769">
    <property type="protein sequence ID" value="KAI7994881.1"/>
    <property type="molecule type" value="Genomic_DNA"/>
</dbReference>
<keyword evidence="2" id="KW-1185">Reference proteome</keyword>
<protein>
    <submittedName>
        <fullName evidence="1">Uncharacterized protein</fullName>
    </submittedName>
</protein>
<accession>A0ACC0G5G5</accession>
<reference evidence="1 2" key="1">
    <citation type="journal article" date="2022" name="Plant J.">
        <title>Chromosome-level genome of Camellia lanceoleosa provides a valuable resource for understanding genome evolution and self-incompatibility.</title>
        <authorList>
            <person name="Gong W."/>
            <person name="Xiao S."/>
            <person name="Wang L."/>
            <person name="Liao Z."/>
            <person name="Chang Y."/>
            <person name="Mo W."/>
            <person name="Hu G."/>
            <person name="Li W."/>
            <person name="Zhao G."/>
            <person name="Zhu H."/>
            <person name="Hu X."/>
            <person name="Ji K."/>
            <person name="Xiang X."/>
            <person name="Song Q."/>
            <person name="Yuan D."/>
            <person name="Jin S."/>
            <person name="Zhang L."/>
        </authorList>
    </citation>
    <scope>NUCLEOTIDE SEQUENCE [LARGE SCALE GENOMIC DNA]</scope>
    <source>
        <strain evidence="1">SQ_2022a</strain>
    </source>
</reference>
<name>A0ACC0G5G5_9ERIC</name>
<evidence type="ECO:0000313" key="2">
    <source>
        <dbReference type="Proteomes" id="UP001060215"/>
    </source>
</evidence>
<dbReference type="Proteomes" id="UP001060215">
    <property type="component" value="Chromosome 12"/>
</dbReference>
<gene>
    <name evidence="1" type="ORF">LOK49_LG11G00063</name>
</gene>
<evidence type="ECO:0000313" key="1">
    <source>
        <dbReference type="EMBL" id="KAI7994881.1"/>
    </source>
</evidence>
<proteinExistence type="predicted"/>
<organism evidence="1 2">
    <name type="scientific">Camellia lanceoleosa</name>
    <dbReference type="NCBI Taxonomy" id="1840588"/>
    <lineage>
        <taxon>Eukaryota</taxon>
        <taxon>Viridiplantae</taxon>
        <taxon>Streptophyta</taxon>
        <taxon>Embryophyta</taxon>
        <taxon>Tracheophyta</taxon>
        <taxon>Spermatophyta</taxon>
        <taxon>Magnoliopsida</taxon>
        <taxon>eudicotyledons</taxon>
        <taxon>Gunneridae</taxon>
        <taxon>Pentapetalae</taxon>
        <taxon>asterids</taxon>
        <taxon>Ericales</taxon>
        <taxon>Theaceae</taxon>
        <taxon>Camellia</taxon>
    </lineage>
</organism>
<comment type="caution">
    <text evidence="1">The sequence shown here is derived from an EMBL/GenBank/DDBJ whole genome shotgun (WGS) entry which is preliminary data.</text>
</comment>